<dbReference type="CDD" id="cd05804">
    <property type="entry name" value="StaR_like"/>
    <property type="match status" value="1"/>
</dbReference>
<protein>
    <recommendedName>
        <fullName evidence="2">Tetratricopeptide repeat protein 38</fullName>
    </recommendedName>
</protein>
<evidence type="ECO:0000256" key="2">
    <source>
        <dbReference type="ARBA" id="ARBA00019992"/>
    </source>
</evidence>
<dbReference type="InterPro" id="IPR033891">
    <property type="entry name" value="TTC38"/>
</dbReference>
<dbReference type="Gene3D" id="1.25.40.10">
    <property type="entry name" value="Tetratricopeptide repeat domain"/>
    <property type="match status" value="1"/>
</dbReference>
<accession>A0ABT4XG73</accession>
<dbReference type="Proteomes" id="UP001212042">
    <property type="component" value="Unassembled WGS sequence"/>
</dbReference>
<reference evidence="5 6" key="1">
    <citation type="submission" date="2023-01" db="EMBL/GenBank/DDBJ databases">
        <title>Pseudomonas SA3-5T sp. nov., isolated from tidal flat sediment.</title>
        <authorList>
            <person name="Kim H.S."/>
            <person name="Kim J.-S."/>
            <person name="Suh M.K."/>
            <person name="Eom M.K."/>
            <person name="Lee J.-S."/>
        </authorList>
    </citation>
    <scope>NUCLEOTIDE SEQUENCE [LARGE SCALE GENOMIC DNA]</scope>
    <source>
        <strain evidence="5 6">SA3-5</strain>
    </source>
</reference>
<organism evidence="5 6">
    <name type="scientific">Pseudomonas aestuarii</name>
    <dbReference type="NCBI Taxonomy" id="3018340"/>
    <lineage>
        <taxon>Bacteria</taxon>
        <taxon>Pseudomonadati</taxon>
        <taxon>Pseudomonadota</taxon>
        <taxon>Gammaproteobacteria</taxon>
        <taxon>Pseudomonadales</taxon>
        <taxon>Pseudomonadaceae</taxon>
        <taxon>Pseudomonas</taxon>
    </lineage>
</organism>
<comment type="caution">
    <text evidence="5">The sequence shown here is derived from an EMBL/GenBank/DDBJ whole genome shotgun (WGS) entry which is preliminary data.</text>
</comment>
<evidence type="ECO:0000313" key="6">
    <source>
        <dbReference type="Proteomes" id="UP001212042"/>
    </source>
</evidence>
<dbReference type="RefSeq" id="WP_271348067.1">
    <property type="nucleotide sequence ID" value="NZ_JAQJZJ010000005.1"/>
</dbReference>
<dbReference type="InterPro" id="IPR011990">
    <property type="entry name" value="TPR-like_helical_dom_sf"/>
</dbReference>
<name>A0ABT4XG73_9PSED</name>
<keyword evidence="4" id="KW-0802">TPR repeat</keyword>
<proteinExistence type="inferred from homology"/>
<keyword evidence="3" id="KW-0677">Repeat</keyword>
<gene>
    <name evidence="5" type="ORF">PH586_12380</name>
</gene>
<sequence>MSHADTTDARGLPLSGADGAAAERFESLIDDLYYYRLGVSDRLGLLLQECPEFVMAHVLMGYSLMTEGTLDAHPKARQQLLAAEALPATPRERLHQEALRAWIAQDFAARAAAWEQVLVDWPLDLLALRQHTGTLFWSGDKRHQAEVSAGVAGSWSAGIPGYAHFLSAHAFALEEVGQYAVAERFARAALAVQPQDLWALHGLSHVLEMQGRVQEGRELLEDAAGFLDNYNLFRGHLWWHLSLFKLSLGQFDEVLELFDRKVYPQSSTFYLDVQNGASLLARLEFQGIEVGPQRWERLAQASLRNATQSTVWFTALHHVMALTRSGRVSAVQATLDYLGTAAAHCAQAALAQQLARAGAAFYQGLPGEALAQLLAVRQAHGDLGASHLQQDLYDQFMVMAALQLGDWPRVRQLLKARLSTRIWDAPSWQAFEGQARRVDSVADEAAVRAALRWALD</sequence>
<dbReference type="PANTHER" id="PTHR16263">
    <property type="entry name" value="TETRATRICOPEPTIDE REPEAT PROTEIN 38"/>
    <property type="match status" value="1"/>
</dbReference>
<keyword evidence="6" id="KW-1185">Reference proteome</keyword>
<comment type="similarity">
    <text evidence="1">Belongs to the TTC38 family.</text>
</comment>
<dbReference type="SUPFAM" id="SSF48452">
    <property type="entry name" value="TPR-like"/>
    <property type="match status" value="1"/>
</dbReference>
<dbReference type="EMBL" id="JAQJZJ010000005">
    <property type="protein sequence ID" value="MDA7087181.1"/>
    <property type="molecule type" value="Genomic_DNA"/>
</dbReference>
<evidence type="ECO:0000313" key="5">
    <source>
        <dbReference type="EMBL" id="MDA7087181.1"/>
    </source>
</evidence>
<evidence type="ECO:0000256" key="4">
    <source>
        <dbReference type="ARBA" id="ARBA00022803"/>
    </source>
</evidence>
<evidence type="ECO:0000256" key="1">
    <source>
        <dbReference type="ARBA" id="ARBA00005857"/>
    </source>
</evidence>
<evidence type="ECO:0000256" key="3">
    <source>
        <dbReference type="ARBA" id="ARBA00022737"/>
    </source>
</evidence>
<dbReference type="PANTHER" id="PTHR16263:SF4">
    <property type="entry name" value="TETRATRICOPEPTIDE REPEAT PROTEIN 38"/>
    <property type="match status" value="1"/>
</dbReference>